<dbReference type="RefSeq" id="WP_184042056.1">
    <property type="nucleotide sequence ID" value="NZ_JACIGK010000001.1"/>
</dbReference>
<comment type="caution">
    <text evidence="1">The sequence shown here is derived from an EMBL/GenBank/DDBJ whole genome shotgun (WGS) entry which is preliminary data.</text>
</comment>
<evidence type="ECO:0000313" key="1">
    <source>
        <dbReference type="EMBL" id="MBB4264409.1"/>
    </source>
</evidence>
<dbReference type="EMBL" id="JACIGK010000001">
    <property type="protein sequence ID" value="MBB4264409.1"/>
    <property type="molecule type" value="Genomic_DNA"/>
</dbReference>
<dbReference type="AlphaFoldDB" id="A0A7W6W827"/>
<sequence length="148" mass="16092">MPCFAFFVPLGISLLRTRWDGWLADLTKTFIGSPLAYATTGVPDVIVGAHYADPEDKKFTAELAGAITQCDVAVFDDITSTNMGTGDYLSTASLPLPKLLEKWPGLYQTYSSFLMLCCRAKWPPVMSGGTAKTPSGLYSYNDDFKVLG</sequence>
<evidence type="ECO:0000313" key="2">
    <source>
        <dbReference type="Proteomes" id="UP000554286"/>
    </source>
</evidence>
<proteinExistence type="predicted"/>
<accession>A0A7W6W827</accession>
<keyword evidence="2" id="KW-1185">Reference proteome</keyword>
<organism evidence="1 2">
    <name type="scientific">Roseospira visakhapatnamensis</name>
    <dbReference type="NCBI Taxonomy" id="390880"/>
    <lineage>
        <taxon>Bacteria</taxon>
        <taxon>Pseudomonadati</taxon>
        <taxon>Pseudomonadota</taxon>
        <taxon>Alphaproteobacteria</taxon>
        <taxon>Rhodospirillales</taxon>
        <taxon>Rhodospirillaceae</taxon>
        <taxon>Roseospira</taxon>
    </lineage>
</organism>
<gene>
    <name evidence="1" type="ORF">GGD89_000015</name>
</gene>
<protein>
    <submittedName>
        <fullName evidence="1">Uncharacterized protein</fullName>
    </submittedName>
</protein>
<dbReference type="Proteomes" id="UP000554286">
    <property type="component" value="Unassembled WGS sequence"/>
</dbReference>
<reference evidence="1 2" key="1">
    <citation type="submission" date="2020-08" db="EMBL/GenBank/DDBJ databases">
        <title>Genome sequencing of Purple Non-Sulfur Bacteria from various extreme environments.</title>
        <authorList>
            <person name="Mayer M."/>
        </authorList>
    </citation>
    <scope>NUCLEOTIDE SEQUENCE [LARGE SCALE GENOMIC DNA]</scope>
    <source>
        <strain evidence="1 2">JA131</strain>
    </source>
</reference>
<name>A0A7W6W827_9PROT</name>